<evidence type="ECO:0000256" key="5">
    <source>
        <dbReference type="ARBA" id="ARBA00022840"/>
    </source>
</evidence>
<protein>
    <submittedName>
        <fullName evidence="8">Histidine kinase</fullName>
    </submittedName>
</protein>
<accession>K0B486</accession>
<evidence type="ECO:0000256" key="6">
    <source>
        <dbReference type="ARBA" id="ARBA00023012"/>
    </source>
</evidence>
<organism evidence="8 9">
    <name type="scientific">Candidatus Nitrosopumilus koreensis AR1</name>
    <dbReference type="NCBI Taxonomy" id="1229908"/>
    <lineage>
        <taxon>Archaea</taxon>
        <taxon>Nitrososphaerota</taxon>
        <taxon>Nitrososphaeria</taxon>
        <taxon>Nitrosopumilales</taxon>
        <taxon>Nitrosopumilaceae</taxon>
        <taxon>Nitrosopumilus</taxon>
    </lineage>
</organism>
<dbReference type="InterPro" id="IPR003594">
    <property type="entry name" value="HATPase_dom"/>
</dbReference>
<dbReference type="Pfam" id="PF00512">
    <property type="entry name" value="HisKA"/>
    <property type="match status" value="1"/>
</dbReference>
<dbReference type="AlphaFoldDB" id="K0B486"/>
<dbReference type="GO" id="GO:0005524">
    <property type="term" value="F:ATP binding"/>
    <property type="evidence" value="ECO:0007669"/>
    <property type="project" value="UniProtKB-KW"/>
</dbReference>
<dbReference type="STRING" id="1229908.NKOR_05185"/>
<evidence type="ECO:0000256" key="4">
    <source>
        <dbReference type="ARBA" id="ARBA00022777"/>
    </source>
</evidence>
<reference evidence="8 9" key="1">
    <citation type="journal article" date="2012" name="J. Bacteriol.">
        <title>Draft Genome Sequence of an Ammonia-Oxidizing Archaeon, "Candidatus Nitrosopumilus koreensis" AR1, from Marine Sediment.</title>
        <authorList>
            <person name="Park S.J."/>
            <person name="Kim J.G."/>
            <person name="Jung M.Y."/>
            <person name="Kim S.J."/>
            <person name="Cha I.T."/>
            <person name="Kwon K."/>
            <person name="Lee J.H."/>
            <person name="Rhee S.K."/>
        </authorList>
    </citation>
    <scope>NUCLEOTIDE SEQUENCE [LARGE SCALE GENOMIC DNA]</scope>
    <source>
        <strain evidence="8 9">AR1</strain>
    </source>
</reference>
<dbReference type="PRINTS" id="PR00344">
    <property type="entry name" value="BCTRLSENSOR"/>
</dbReference>
<dbReference type="Gene3D" id="3.30.565.10">
    <property type="entry name" value="Histidine kinase-like ATPase, C-terminal domain"/>
    <property type="match status" value="1"/>
</dbReference>
<dbReference type="RefSeq" id="WP_014963309.1">
    <property type="nucleotide sequence ID" value="NC_018655.1"/>
</dbReference>
<dbReference type="GO" id="GO:0000155">
    <property type="term" value="F:phosphorelay sensor kinase activity"/>
    <property type="evidence" value="ECO:0007669"/>
    <property type="project" value="InterPro"/>
</dbReference>
<keyword evidence="9" id="KW-1185">Reference proteome</keyword>
<evidence type="ECO:0000259" key="7">
    <source>
        <dbReference type="PROSITE" id="PS50109"/>
    </source>
</evidence>
<dbReference type="GeneID" id="13725073"/>
<evidence type="ECO:0000256" key="1">
    <source>
        <dbReference type="ARBA" id="ARBA00022553"/>
    </source>
</evidence>
<dbReference type="EMBL" id="CP003842">
    <property type="protein sequence ID" value="AFS80923.1"/>
    <property type="molecule type" value="Genomic_DNA"/>
</dbReference>
<evidence type="ECO:0000313" key="8">
    <source>
        <dbReference type="EMBL" id="AFS80923.1"/>
    </source>
</evidence>
<gene>
    <name evidence="8" type="ORF">NKOR_05185</name>
</gene>
<keyword evidence="3" id="KW-0547">Nucleotide-binding</keyword>
<dbReference type="InterPro" id="IPR003661">
    <property type="entry name" value="HisK_dim/P_dom"/>
</dbReference>
<evidence type="ECO:0000313" key="9">
    <source>
        <dbReference type="Proteomes" id="UP000006101"/>
    </source>
</evidence>
<dbReference type="Proteomes" id="UP000006101">
    <property type="component" value="Chromosome"/>
</dbReference>
<keyword evidence="1" id="KW-0597">Phosphoprotein</keyword>
<keyword evidence="4 8" id="KW-0418">Kinase</keyword>
<dbReference type="SUPFAM" id="SSF55874">
    <property type="entry name" value="ATPase domain of HSP90 chaperone/DNA topoisomerase II/histidine kinase"/>
    <property type="match status" value="1"/>
</dbReference>
<feature type="domain" description="Histidine kinase" evidence="7">
    <location>
        <begin position="217"/>
        <end position="415"/>
    </location>
</feature>
<dbReference type="Pfam" id="PF02518">
    <property type="entry name" value="HATPase_c"/>
    <property type="match status" value="1"/>
</dbReference>
<dbReference type="PROSITE" id="PS50109">
    <property type="entry name" value="HIS_KIN"/>
    <property type="match status" value="1"/>
</dbReference>
<proteinExistence type="predicted"/>
<keyword evidence="5" id="KW-0067">ATP-binding</keyword>
<dbReference type="Gene3D" id="1.10.287.130">
    <property type="match status" value="1"/>
</dbReference>
<evidence type="ECO:0000256" key="3">
    <source>
        <dbReference type="ARBA" id="ARBA00022741"/>
    </source>
</evidence>
<sequence length="415" mass="46816">MSPKNMIVFLVLIQLILIGSTFSILYAYSLEQKNYADFVNVAGKNRFHTAFTIHTLSEFESGDIGKSELLSQYDNMRQNISLLRHGGDLNGEYMPPLPASFNSDLTSVEEKFKQFEDLADELINAKNLEIELDESFFTKHETLETELIGVTETLTVNITDEFENISYEQERLEIILPILNGIVYVITILTIFKILQKEGKKLQKLEKLYAIGQMSSRLAHDLRNPIHVIKMNLELLKRNSGIEQSVKDKYNRIERSVADMNYIIDDVLEFVKTKELNLERHSLLKIISESVSSLNVPADIQIELPKEDVSLTCDGRKIQAMIVNLVVNSFDAIKKKGTITIKLEDNPNHVTIQVIDSGPGIPDDIKSKIFEPLFTSKDTGTGLGLGISKNIVNQHGGKMSVENNPTTFTIVLPKK</sequence>
<dbReference type="SMART" id="SM00387">
    <property type="entry name" value="HATPase_c"/>
    <property type="match status" value="1"/>
</dbReference>
<dbReference type="PANTHER" id="PTHR43065">
    <property type="entry name" value="SENSOR HISTIDINE KINASE"/>
    <property type="match status" value="1"/>
</dbReference>
<dbReference type="PATRIC" id="fig|1229908.8.peg.1130"/>
<evidence type="ECO:0000256" key="2">
    <source>
        <dbReference type="ARBA" id="ARBA00022679"/>
    </source>
</evidence>
<keyword evidence="6" id="KW-0902">Two-component regulatory system</keyword>
<name>K0B486_9ARCH</name>
<dbReference type="CDD" id="cd00075">
    <property type="entry name" value="HATPase"/>
    <property type="match status" value="1"/>
</dbReference>
<dbReference type="KEGG" id="nkr:NKOR_05185"/>
<dbReference type="HOGENOM" id="CLU_000445_89_1_2"/>
<dbReference type="SMART" id="SM00388">
    <property type="entry name" value="HisKA"/>
    <property type="match status" value="1"/>
</dbReference>
<dbReference type="PANTHER" id="PTHR43065:SF10">
    <property type="entry name" value="PEROXIDE STRESS-ACTIVATED HISTIDINE KINASE MAK3"/>
    <property type="match status" value="1"/>
</dbReference>
<dbReference type="InterPro" id="IPR036097">
    <property type="entry name" value="HisK_dim/P_sf"/>
</dbReference>
<dbReference type="CDD" id="cd00082">
    <property type="entry name" value="HisKA"/>
    <property type="match status" value="1"/>
</dbReference>
<dbReference type="InterPro" id="IPR004358">
    <property type="entry name" value="Sig_transdc_His_kin-like_C"/>
</dbReference>
<dbReference type="SUPFAM" id="SSF47384">
    <property type="entry name" value="Homodimeric domain of signal transducing histidine kinase"/>
    <property type="match status" value="1"/>
</dbReference>
<dbReference type="InterPro" id="IPR005467">
    <property type="entry name" value="His_kinase_dom"/>
</dbReference>
<dbReference type="InterPro" id="IPR036890">
    <property type="entry name" value="HATPase_C_sf"/>
</dbReference>
<keyword evidence="2" id="KW-0808">Transferase</keyword>